<keyword evidence="2" id="KW-0238">DNA-binding</keyword>
<dbReference type="Pfam" id="PF00589">
    <property type="entry name" value="Phage_integrase"/>
    <property type="match status" value="1"/>
</dbReference>
<dbReference type="InterPro" id="IPR013762">
    <property type="entry name" value="Integrase-like_cat_sf"/>
</dbReference>
<name>A0ABT6P9H1_9BACT</name>
<evidence type="ECO:0000256" key="1">
    <source>
        <dbReference type="ARBA" id="ARBA00008857"/>
    </source>
</evidence>
<keyword evidence="6" id="KW-1185">Reference proteome</keyword>
<dbReference type="Gene3D" id="1.10.443.10">
    <property type="entry name" value="Intergrase catalytic core"/>
    <property type="match status" value="1"/>
</dbReference>
<dbReference type="PANTHER" id="PTHR30349">
    <property type="entry name" value="PHAGE INTEGRASE-RELATED"/>
    <property type="match status" value="1"/>
</dbReference>
<evidence type="ECO:0000313" key="6">
    <source>
        <dbReference type="Proteomes" id="UP001160301"/>
    </source>
</evidence>
<evidence type="ECO:0000313" key="5">
    <source>
        <dbReference type="EMBL" id="MDI1437275.1"/>
    </source>
</evidence>
<comment type="caution">
    <text evidence="5">The sequence shown here is derived from an EMBL/GenBank/DDBJ whole genome shotgun (WGS) entry which is preliminary data.</text>
</comment>
<evidence type="ECO:0000256" key="2">
    <source>
        <dbReference type="ARBA" id="ARBA00023125"/>
    </source>
</evidence>
<organism evidence="5 6">
    <name type="scientific">Polyangium sorediatum</name>
    <dbReference type="NCBI Taxonomy" id="889274"/>
    <lineage>
        <taxon>Bacteria</taxon>
        <taxon>Pseudomonadati</taxon>
        <taxon>Myxococcota</taxon>
        <taxon>Polyangia</taxon>
        <taxon>Polyangiales</taxon>
        <taxon>Polyangiaceae</taxon>
        <taxon>Polyangium</taxon>
    </lineage>
</organism>
<dbReference type="InterPro" id="IPR002104">
    <property type="entry name" value="Integrase_catalytic"/>
</dbReference>
<protein>
    <submittedName>
        <fullName evidence="5">Site-specific integrase</fullName>
    </submittedName>
</protein>
<evidence type="ECO:0000256" key="3">
    <source>
        <dbReference type="ARBA" id="ARBA00023172"/>
    </source>
</evidence>
<dbReference type="PANTHER" id="PTHR30349:SF41">
    <property type="entry name" value="INTEGRASE_RECOMBINASE PROTEIN MJ0367-RELATED"/>
    <property type="match status" value="1"/>
</dbReference>
<dbReference type="InterPro" id="IPR050090">
    <property type="entry name" value="Tyrosine_recombinase_XerCD"/>
</dbReference>
<gene>
    <name evidence="5" type="ORF">QHF89_47650</name>
</gene>
<sequence length="208" mass="23454">MVCPRERGKIKGLIAHNPFKHEDFEELKLREARPKPNALALSPKQVDVFLAKADEMSKPGYAALFRLTAGSAIRIDEARHYEASDIDQQRGLLTITPKKGWTTKGYRYRDIPISKDTAEAAFAFVKTRDTVTLDDKAVWNEIQRVRKAAGLPQFSIHDLRRAWASAVHANGASLKQVSVWLGHSSVQVTERYIRVFETGSSGHEFLPR</sequence>
<keyword evidence="3" id="KW-0233">DNA recombination</keyword>
<proteinExistence type="inferred from homology"/>
<dbReference type="EMBL" id="JARZHI010000116">
    <property type="protein sequence ID" value="MDI1437275.1"/>
    <property type="molecule type" value="Genomic_DNA"/>
</dbReference>
<accession>A0ABT6P9H1</accession>
<dbReference type="InterPro" id="IPR011010">
    <property type="entry name" value="DNA_brk_join_enz"/>
</dbReference>
<comment type="similarity">
    <text evidence="1">Belongs to the 'phage' integrase family.</text>
</comment>
<dbReference type="Proteomes" id="UP001160301">
    <property type="component" value="Unassembled WGS sequence"/>
</dbReference>
<dbReference type="PROSITE" id="PS51898">
    <property type="entry name" value="TYR_RECOMBINASE"/>
    <property type="match status" value="1"/>
</dbReference>
<reference evidence="5 6" key="1">
    <citation type="submission" date="2023-04" db="EMBL/GenBank/DDBJ databases">
        <title>The genome sequence of Polyangium sorediatum DSM14670.</title>
        <authorList>
            <person name="Zhang X."/>
        </authorList>
    </citation>
    <scope>NUCLEOTIDE SEQUENCE [LARGE SCALE GENOMIC DNA]</scope>
    <source>
        <strain evidence="5 6">DSM 14670</strain>
    </source>
</reference>
<evidence type="ECO:0000259" key="4">
    <source>
        <dbReference type="PROSITE" id="PS51898"/>
    </source>
</evidence>
<feature type="domain" description="Tyr recombinase" evidence="4">
    <location>
        <begin position="36"/>
        <end position="207"/>
    </location>
</feature>
<dbReference type="SUPFAM" id="SSF56349">
    <property type="entry name" value="DNA breaking-rejoining enzymes"/>
    <property type="match status" value="1"/>
</dbReference>
<dbReference type="RefSeq" id="WP_136973186.1">
    <property type="nucleotide sequence ID" value="NZ_JARZHI010000116.1"/>
</dbReference>
<dbReference type="CDD" id="cd00796">
    <property type="entry name" value="INT_Rci_Hp1_C"/>
    <property type="match status" value="1"/>
</dbReference>